<reference evidence="2" key="1">
    <citation type="submission" date="2019-04" db="EMBL/GenBank/DDBJ databases">
        <title>Sequencing of skin fungus with MAO and IRED activity.</title>
        <authorList>
            <person name="Marsaioli A.J."/>
            <person name="Bonatto J.M.C."/>
            <person name="Reis Junior O."/>
        </authorList>
    </citation>
    <scope>NUCLEOTIDE SEQUENCE</scope>
    <source>
        <strain evidence="2">28M1</strain>
    </source>
</reference>
<dbReference type="Proteomes" id="UP000758155">
    <property type="component" value="Unassembled WGS sequence"/>
</dbReference>
<evidence type="ECO:0000313" key="2">
    <source>
        <dbReference type="EMBL" id="KAF3013593.1"/>
    </source>
</evidence>
<accession>A0A9P4WF34</accession>
<feature type="region of interest" description="Disordered" evidence="1">
    <location>
        <begin position="56"/>
        <end position="80"/>
    </location>
</feature>
<dbReference type="EMBL" id="SWKV01000574">
    <property type="protein sequence ID" value="KAF3013593.1"/>
    <property type="molecule type" value="Genomic_DNA"/>
</dbReference>
<comment type="caution">
    <text evidence="2">The sequence shown here is derived from an EMBL/GenBank/DDBJ whole genome shotgun (WGS) entry which is preliminary data.</text>
</comment>
<dbReference type="AlphaFoldDB" id="A0A9P4WF34"/>
<sequence>SGFWWGLGKSDPLARVTRSPVSAALAHRREQEAMAHAIQASLRAERLAREAAAAAAAAAPAPAPAPAASGASSPLGELMD</sequence>
<organism evidence="2 3">
    <name type="scientific">Didymella heteroderae</name>
    <dbReference type="NCBI Taxonomy" id="1769908"/>
    <lineage>
        <taxon>Eukaryota</taxon>
        <taxon>Fungi</taxon>
        <taxon>Dikarya</taxon>
        <taxon>Ascomycota</taxon>
        <taxon>Pezizomycotina</taxon>
        <taxon>Dothideomycetes</taxon>
        <taxon>Pleosporomycetidae</taxon>
        <taxon>Pleosporales</taxon>
        <taxon>Pleosporineae</taxon>
        <taxon>Didymellaceae</taxon>
        <taxon>Didymella</taxon>
    </lineage>
</organism>
<evidence type="ECO:0000313" key="3">
    <source>
        <dbReference type="Proteomes" id="UP000758155"/>
    </source>
</evidence>
<keyword evidence="3" id="KW-1185">Reference proteome</keyword>
<protein>
    <submittedName>
        <fullName evidence="2">Uncharacterized protein</fullName>
    </submittedName>
</protein>
<feature type="non-terminal residue" evidence="2">
    <location>
        <position position="1"/>
    </location>
</feature>
<name>A0A9P4WF34_9PLEO</name>
<evidence type="ECO:0000256" key="1">
    <source>
        <dbReference type="SAM" id="MobiDB-lite"/>
    </source>
</evidence>
<proteinExistence type="predicted"/>
<gene>
    <name evidence="2" type="ORF">E8E12_000021</name>
</gene>